<keyword evidence="3" id="KW-1185">Reference proteome</keyword>
<dbReference type="Proteomes" id="UP001497516">
    <property type="component" value="Chromosome 4"/>
</dbReference>
<name>A0AAV2E4N2_9ROSI</name>
<evidence type="ECO:0000313" key="3">
    <source>
        <dbReference type="Proteomes" id="UP001497516"/>
    </source>
</evidence>
<feature type="region of interest" description="Disordered" evidence="1">
    <location>
        <begin position="1"/>
        <end position="35"/>
    </location>
</feature>
<evidence type="ECO:0000313" key="2">
    <source>
        <dbReference type="EMBL" id="CAL1380603.1"/>
    </source>
</evidence>
<feature type="compositionally biased region" description="Low complexity" evidence="1">
    <location>
        <begin position="16"/>
        <end position="27"/>
    </location>
</feature>
<proteinExistence type="predicted"/>
<protein>
    <recommendedName>
        <fullName evidence="4">Reverse transcriptase Ty1/copia-type domain-containing protein</fullName>
    </recommendedName>
</protein>
<reference evidence="2 3" key="1">
    <citation type="submission" date="2024-04" db="EMBL/GenBank/DDBJ databases">
        <authorList>
            <person name="Fracassetti M."/>
        </authorList>
    </citation>
    <scope>NUCLEOTIDE SEQUENCE [LARGE SCALE GENOMIC DNA]</scope>
</reference>
<evidence type="ECO:0000256" key="1">
    <source>
        <dbReference type="SAM" id="MobiDB-lite"/>
    </source>
</evidence>
<sequence length="142" mass="15834">MIRCPPPPDSSPSPPSSSSAEESSSQFPSPPAVPIRRSNRSTLRVLPVRHLDYVTYIVDLVPIPTRFSQARGNPHWDAAMATKFDALHANETWDFLACPPPEVPVIGSVWVYTLKMLPDGTIERYRARVVAHGFCQEYGIDF</sequence>
<accession>A0AAV2E4N2</accession>
<feature type="compositionally biased region" description="Pro residues" evidence="1">
    <location>
        <begin position="1"/>
        <end position="15"/>
    </location>
</feature>
<organism evidence="2 3">
    <name type="scientific">Linum trigynum</name>
    <dbReference type="NCBI Taxonomy" id="586398"/>
    <lineage>
        <taxon>Eukaryota</taxon>
        <taxon>Viridiplantae</taxon>
        <taxon>Streptophyta</taxon>
        <taxon>Embryophyta</taxon>
        <taxon>Tracheophyta</taxon>
        <taxon>Spermatophyta</taxon>
        <taxon>Magnoliopsida</taxon>
        <taxon>eudicotyledons</taxon>
        <taxon>Gunneridae</taxon>
        <taxon>Pentapetalae</taxon>
        <taxon>rosids</taxon>
        <taxon>fabids</taxon>
        <taxon>Malpighiales</taxon>
        <taxon>Linaceae</taxon>
        <taxon>Linum</taxon>
    </lineage>
</organism>
<evidence type="ECO:0008006" key="4">
    <source>
        <dbReference type="Google" id="ProtNLM"/>
    </source>
</evidence>
<dbReference type="EMBL" id="OZ034817">
    <property type="protein sequence ID" value="CAL1380603.1"/>
    <property type="molecule type" value="Genomic_DNA"/>
</dbReference>
<dbReference type="AlphaFoldDB" id="A0AAV2E4N2"/>
<gene>
    <name evidence="2" type="ORF">LTRI10_LOCUS22034</name>
</gene>